<evidence type="ECO:0000313" key="2">
    <source>
        <dbReference type="EMBL" id="RAP35979.1"/>
    </source>
</evidence>
<protein>
    <submittedName>
        <fullName evidence="2">Uncharacterized protein</fullName>
    </submittedName>
</protein>
<dbReference type="AlphaFoldDB" id="A0A364LI11"/>
<dbReference type="Proteomes" id="UP000249458">
    <property type="component" value="Unassembled WGS sequence"/>
</dbReference>
<reference evidence="2 3" key="1">
    <citation type="submission" date="2017-02" db="EMBL/GenBank/DDBJ databases">
        <title>Legionella quilivanii strain from human: case report and whole genome sequencing analysis.</title>
        <authorList>
            <person name="Lalancette C."/>
            <person name="Leduc J.-M."/>
            <person name="Levesque S."/>
            <person name="Fournier E."/>
            <person name="Saoud J."/>
            <person name="Faucher S.P."/>
            <person name="Bernard K."/>
            <person name="Martineau C."/>
            <person name="Longtin J."/>
        </authorList>
    </citation>
    <scope>NUCLEOTIDE SEQUENCE [LARGE SCALE GENOMIC DNA]</scope>
    <source>
        <strain evidence="2 3">ID143958</strain>
    </source>
</reference>
<comment type="caution">
    <text evidence="2">The sequence shown here is derived from an EMBL/GenBank/DDBJ whole genome shotgun (WGS) entry which is preliminary data.</text>
</comment>
<accession>A0A364LI11</accession>
<proteinExistence type="predicted"/>
<dbReference type="EMBL" id="MVJN01000007">
    <property type="protein sequence ID" value="RAP35979.1"/>
    <property type="molecule type" value="Genomic_DNA"/>
</dbReference>
<dbReference type="Pfam" id="PF24268">
    <property type="entry name" value="NttC"/>
    <property type="match status" value="1"/>
</dbReference>
<evidence type="ECO:0000313" key="3">
    <source>
        <dbReference type="Proteomes" id="UP000249458"/>
    </source>
</evidence>
<organism evidence="2 3">
    <name type="scientific">Legionella quinlivanii</name>
    <dbReference type="NCBI Taxonomy" id="45073"/>
    <lineage>
        <taxon>Bacteria</taxon>
        <taxon>Pseudomonadati</taxon>
        <taxon>Pseudomonadota</taxon>
        <taxon>Gammaproteobacteria</taxon>
        <taxon>Legionellales</taxon>
        <taxon>Legionellaceae</taxon>
        <taxon>Legionella</taxon>
    </lineage>
</organism>
<evidence type="ECO:0000256" key="1">
    <source>
        <dbReference type="SAM" id="SignalP"/>
    </source>
</evidence>
<feature type="signal peptide" evidence="1">
    <location>
        <begin position="1"/>
        <end position="21"/>
    </location>
</feature>
<keyword evidence="1" id="KW-0732">Signal</keyword>
<dbReference type="InterPro" id="IPR056211">
    <property type="entry name" value="NttC-like"/>
</dbReference>
<dbReference type="RefSeq" id="WP_112219906.1">
    <property type="nucleotide sequence ID" value="NZ_MVJN01000007.1"/>
</dbReference>
<name>A0A364LI11_9GAMM</name>
<sequence>MPRSFMPALLVLGLSSPVALASPESMIIHNTTNLISNAFVDEMPGPRPTLPHSTSKVSWFIVQGGCRKHKTEACPAVFKMAIDKAKPIVVGTLYIDIITGVITPVHLEGNGFTIDVDAPGEITISAD</sequence>
<feature type="chain" id="PRO_5016900883" evidence="1">
    <location>
        <begin position="22"/>
        <end position="127"/>
    </location>
</feature>
<gene>
    <name evidence="2" type="ORF">B1207_10405</name>
</gene>